<keyword evidence="9" id="KW-0521">NADP</keyword>
<evidence type="ECO:0000256" key="10">
    <source>
        <dbReference type="ARBA" id="ARBA00023002"/>
    </source>
</evidence>
<dbReference type="PANTHER" id="PTHR43238:SF1">
    <property type="entry name" value="GDP-L-FUCOSE SYNTHASE"/>
    <property type="match status" value="1"/>
</dbReference>
<dbReference type="Gene3D" id="3.90.25.10">
    <property type="entry name" value="UDP-galactose 4-epimerase, domain 1"/>
    <property type="match status" value="1"/>
</dbReference>
<protein>
    <recommendedName>
        <fullName evidence="12">GDP-4-keto-6-deoxy-D-mannose-3,5-epimerase-4-reductase</fullName>
        <ecNumber evidence="5">1.1.1.271</ecNumber>
        <ecNumber evidence="6">2.3.2.23</ecNumber>
    </recommendedName>
</protein>
<dbReference type="EC" id="2.3.2.23" evidence="6"/>
<dbReference type="UniPathway" id="UPA00128">
    <property type="reaction ID" value="UER00191"/>
</dbReference>
<evidence type="ECO:0000256" key="5">
    <source>
        <dbReference type="ARBA" id="ARBA00012371"/>
    </source>
</evidence>
<dbReference type="PROSITE" id="PS00183">
    <property type="entry name" value="UBC_1"/>
    <property type="match status" value="1"/>
</dbReference>
<dbReference type="InterPro" id="IPR028614">
    <property type="entry name" value="GDP_fucose/colitose_synth"/>
</dbReference>
<sequence>MSNSRTFCNVEYDETNLLHWTGLLVPDFLYLQDKEPYSKGAFKVSIDFPVEYPFKPPKLTFVTKIYHPNVDEKGQVCLPIVNSDNWKPATKTEQVLNALLTLITEPEPEHPLRGDLAEEYVKERKKFMKNAEEYTKNGAFHSTVIIEFMFSEESVKVVSSEEKRPYEQWIFTSSTECDLSDYEAAKALFQKYKPTHVIHLAAMVGGLFHNLKQNLQFFRKNMQINDNVLLLCHEANVEKCLSCLSTCIFPDKTTYPIDETMIHNGPPHDSNFGYSYAKRMIDVMNHGYAQDYGKKFTAVIPCNIFGPHDNYNLENGHVIPSLIHKTYLAKRDGKPLEIFGSGKPLRQFIYSLDLARLIVWAIRNYEETEPIILSVNEDDEVTIMDVVNAIVEAFDFKGEIKKDESKADGQYKKTASNAKLRKYLPDFKFTPFKTAIKESVDWFANNYEVARK</sequence>
<dbReference type="WBParaSite" id="SMUV_0000247601-mRNA-1">
    <property type="protein sequence ID" value="SMUV_0000247601-mRNA-1"/>
    <property type="gene ID" value="SMUV_0000247601"/>
</dbReference>
<dbReference type="Gene3D" id="3.40.50.720">
    <property type="entry name" value="NAD(P)-binding Rossmann-like Domain"/>
    <property type="match status" value="1"/>
</dbReference>
<dbReference type="STRING" id="451379.A0A158R464"/>
<keyword evidence="7" id="KW-0808">Transferase</keyword>
<keyword evidence="8" id="KW-0833">Ubl conjugation pathway</keyword>
<dbReference type="InterPro" id="IPR036291">
    <property type="entry name" value="NAD(P)-bd_dom_sf"/>
</dbReference>
<name>A0A158R464_9BILA</name>
<dbReference type="GO" id="GO:0042351">
    <property type="term" value="P:'de novo' GDP-L-fucose biosynthetic process"/>
    <property type="evidence" value="ECO:0007669"/>
    <property type="project" value="UniProtKB-UniPathway"/>
</dbReference>
<dbReference type="HAMAP" id="MF_00956">
    <property type="entry name" value="GDP_fucose_synth"/>
    <property type="match status" value="1"/>
</dbReference>
<evidence type="ECO:0000256" key="8">
    <source>
        <dbReference type="ARBA" id="ARBA00022786"/>
    </source>
</evidence>
<evidence type="ECO:0000256" key="3">
    <source>
        <dbReference type="ARBA" id="ARBA00004883"/>
    </source>
</evidence>
<dbReference type="SUPFAM" id="SSF54495">
    <property type="entry name" value="UBC-like"/>
    <property type="match status" value="1"/>
</dbReference>
<dbReference type="SMART" id="SM00212">
    <property type="entry name" value="UBCc"/>
    <property type="match status" value="1"/>
</dbReference>
<keyword evidence="11" id="KW-0413">Isomerase</keyword>
<evidence type="ECO:0000256" key="6">
    <source>
        <dbReference type="ARBA" id="ARBA00012486"/>
    </source>
</evidence>
<evidence type="ECO:0000313" key="15">
    <source>
        <dbReference type="Proteomes" id="UP000046393"/>
    </source>
</evidence>
<dbReference type="Gene3D" id="3.10.110.10">
    <property type="entry name" value="Ubiquitin Conjugating Enzyme"/>
    <property type="match status" value="1"/>
</dbReference>
<dbReference type="Pfam" id="PF00179">
    <property type="entry name" value="UQ_con"/>
    <property type="match status" value="1"/>
</dbReference>
<dbReference type="InterPro" id="IPR023313">
    <property type="entry name" value="UBQ-conjugating_AS"/>
</dbReference>
<reference evidence="16" key="1">
    <citation type="submission" date="2016-04" db="UniProtKB">
        <authorList>
            <consortium name="WormBaseParasite"/>
        </authorList>
    </citation>
    <scope>IDENTIFICATION</scope>
</reference>
<dbReference type="EC" id="1.1.1.271" evidence="5"/>
<feature type="domain" description="UBC core" evidence="14">
    <location>
        <begin position="1"/>
        <end position="140"/>
    </location>
</feature>
<keyword evidence="15" id="KW-1185">Reference proteome</keyword>
<evidence type="ECO:0000256" key="13">
    <source>
        <dbReference type="PROSITE-ProRule" id="PRU10133"/>
    </source>
</evidence>
<dbReference type="InterPro" id="IPR000608">
    <property type="entry name" value="UBC"/>
</dbReference>
<evidence type="ECO:0000256" key="4">
    <source>
        <dbReference type="ARBA" id="ARBA00005959"/>
    </source>
</evidence>
<dbReference type="AlphaFoldDB" id="A0A158R464"/>
<evidence type="ECO:0000256" key="11">
    <source>
        <dbReference type="ARBA" id="ARBA00023235"/>
    </source>
</evidence>
<evidence type="ECO:0000313" key="16">
    <source>
        <dbReference type="WBParaSite" id="SMUV_0000247601-mRNA-1"/>
    </source>
</evidence>
<keyword evidence="10" id="KW-0560">Oxidoreductase</keyword>
<dbReference type="CDD" id="cd23801">
    <property type="entry name" value="UBCc_UBE2L3"/>
    <property type="match status" value="1"/>
</dbReference>
<comment type="similarity">
    <text evidence="4">Belongs to the NAD(P)-dependent epimerase/dehydratase family. Fucose synthase subfamily.</text>
</comment>
<evidence type="ECO:0000256" key="12">
    <source>
        <dbReference type="ARBA" id="ARBA00032995"/>
    </source>
</evidence>
<evidence type="ECO:0000256" key="1">
    <source>
        <dbReference type="ARBA" id="ARBA00000485"/>
    </source>
</evidence>
<dbReference type="CDD" id="cd05239">
    <property type="entry name" value="GDP_FS_SDR_e"/>
    <property type="match status" value="1"/>
</dbReference>
<organism evidence="15 16">
    <name type="scientific">Syphacia muris</name>
    <dbReference type="NCBI Taxonomy" id="451379"/>
    <lineage>
        <taxon>Eukaryota</taxon>
        <taxon>Metazoa</taxon>
        <taxon>Ecdysozoa</taxon>
        <taxon>Nematoda</taxon>
        <taxon>Chromadorea</taxon>
        <taxon>Rhabditida</taxon>
        <taxon>Spirurina</taxon>
        <taxon>Oxyuridomorpha</taxon>
        <taxon>Oxyuroidea</taxon>
        <taxon>Oxyuridae</taxon>
        <taxon>Syphacia</taxon>
    </lineage>
</organism>
<accession>A0A158R464</accession>
<proteinExistence type="inferred from homology"/>
<dbReference type="InterPro" id="IPR001509">
    <property type="entry name" value="Epimerase_deHydtase"/>
</dbReference>
<comment type="function">
    <text evidence="2">Catalyzes the two-step NADP-dependent conversion of GDP-4-dehydro-6-deoxy-D-mannose to GDP-fucose, involving an epimerase and a reductase reaction.</text>
</comment>
<dbReference type="FunFam" id="3.10.110.10:FF:000011">
    <property type="entry name" value="Ubiquitin-conjugating enzyme E2 L3"/>
    <property type="match status" value="1"/>
</dbReference>
<dbReference type="Pfam" id="PF01370">
    <property type="entry name" value="Epimerase"/>
    <property type="match status" value="1"/>
</dbReference>
<evidence type="ECO:0000259" key="14">
    <source>
        <dbReference type="PROSITE" id="PS50127"/>
    </source>
</evidence>
<comment type="catalytic activity">
    <reaction evidence="1">
        <text>S-ubiquitinyl-[E1 ubiquitin-activating enzyme]-L-cysteine + [E2 ubiquitin-conjugating enzyme]-L-cysteine = [E1 ubiquitin-activating enzyme]-L-cysteine + S-ubiquitinyl-[E2 ubiquitin-conjugating enzyme]-L-cysteine.</text>
        <dbReference type="EC" id="2.3.2.23"/>
    </reaction>
</comment>
<dbReference type="SUPFAM" id="SSF51735">
    <property type="entry name" value="NAD(P)-binding Rossmann-fold domains"/>
    <property type="match status" value="1"/>
</dbReference>
<dbReference type="GO" id="GO:0016853">
    <property type="term" value="F:isomerase activity"/>
    <property type="evidence" value="ECO:0007669"/>
    <property type="project" value="UniProtKB-KW"/>
</dbReference>
<dbReference type="PROSITE" id="PS50127">
    <property type="entry name" value="UBC_2"/>
    <property type="match status" value="1"/>
</dbReference>
<dbReference type="InterPro" id="IPR016135">
    <property type="entry name" value="UBQ-conjugating_enzyme/RWD"/>
</dbReference>
<evidence type="ECO:0000256" key="9">
    <source>
        <dbReference type="ARBA" id="ARBA00022857"/>
    </source>
</evidence>
<dbReference type="Proteomes" id="UP000046393">
    <property type="component" value="Unplaced"/>
</dbReference>
<evidence type="ECO:0000256" key="2">
    <source>
        <dbReference type="ARBA" id="ARBA00002870"/>
    </source>
</evidence>
<dbReference type="GO" id="GO:0061631">
    <property type="term" value="F:ubiquitin conjugating enzyme activity"/>
    <property type="evidence" value="ECO:0007669"/>
    <property type="project" value="UniProtKB-EC"/>
</dbReference>
<evidence type="ECO:0000256" key="7">
    <source>
        <dbReference type="ARBA" id="ARBA00022679"/>
    </source>
</evidence>
<dbReference type="GO" id="GO:0050577">
    <property type="term" value="F:GDP-L-fucose synthase activity"/>
    <property type="evidence" value="ECO:0007669"/>
    <property type="project" value="UniProtKB-EC"/>
</dbReference>
<dbReference type="PANTHER" id="PTHR43238">
    <property type="entry name" value="GDP-L-FUCOSE SYNTHASE"/>
    <property type="match status" value="1"/>
</dbReference>
<feature type="active site" description="Glycyl thioester intermediate" evidence="13">
    <location>
        <position position="77"/>
    </location>
</feature>
<comment type="pathway">
    <text evidence="3">Nucleotide-sugar biosynthesis; GDP-L-fucose biosynthesis via de novo pathway; GDP-L-fucose from GDP-alpha-D-mannose: step 2/2.</text>
</comment>